<sequence length="224" mass="24400">MHNREHPVGLHHRLVRQLLRPQPQSSPEGSEVCTTCHRGQTTCPPGHLHHPMSQEGHKDHQGQQPPEPLPFHRVIIQKARSVQVHQSWDRETEKQLLSQGHQPVKQPPLTSSGCCQHTDSTPATLIMEKLIQRERDRQSVLHGVSQGVLSVLNRVSQGVLSVLNRVSQGVLSVLNGVSQGVLSVLNGVSQGVLSVLNGFSQGVLSVLNRVSQGVLSVLNGVSQG</sequence>
<evidence type="ECO:0000256" key="1">
    <source>
        <dbReference type="SAM" id="MobiDB-lite"/>
    </source>
</evidence>
<protein>
    <submittedName>
        <fullName evidence="2">Uncharacterized protein</fullName>
    </submittedName>
</protein>
<accession>A0A060Z2H6</accession>
<feature type="region of interest" description="Disordered" evidence="1">
    <location>
        <begin position="44"/>
        <end position="65"/>
    </location>
</feature>
<reference evidence="2" key="1">
    <citation type="journal article" date="2014" name="Nat. Commun.">
        <title>The rainbow trout genome provides novel insights into evolution after whole-genome duplication in vertebrates.</title>
        <authorList>
            <person name="Berthelot C."/>
            <person name="Brunet F."/>
            <person name="Chalopin D."/>
            <person name="Juanchich A."/>
            <person name="Bernard M."/>
            <person name="Noel B."/>
            <person name="Bento P."/>
            <person name="Da Silva C."/>
            <person name="Labadie K."/>
            <person name="Alberti A."/>
            <person name="Aury J.M."/>
            <person name="Louis A."/>
            <person name="Dehais P."/>
            <person name="Bardou P."/>
            <person name="Montfort J."/>
            <person name="Klopp C."/>
            <person name="Cabau C."/>
            <person name="Gaspin C."/>
            <person name="Thorgaard G.H."/>
            <person name="Boussaha M."/>
            <person name="Quillet E."/>
            <person name="Guyomard R."/>
            <person name="Galiana D."/>
            <person name="Bobe J."/>
            <person name="Volff J.N."/>
            <person name="Genet C."/>
            <person name="Wincker P."/>
            <person name="Jaillon O."/>
            <person name="Roest Crollius H."/>
            <person name="Guiguen Y."/>
        </authorList>
    </citation>
    <scope>NUCLEOTIDE SEQUENCE [LARGE SCALE GENOMIC DNA]</scope>
</reference>
<feature type="compositionally biased region" description="Polar residues" evidence="1">
    <location>
        <begin position="108"/>
        <end position="117"/>
    </location>
</feature>
<dbReference type="AlphaFoldDB" id="A0A060Z2H6"/>
<reference evidence="2" key="2">
    <citation type="submission" date="2014-03" db="EMBL/GenBank/DDBJ databases">
        <authorList>
            <person name="Genoscope - CEA"/>
        </authorList>
    </citation>
    <scope>NUCLEOTIDE SEQUENCE</scope>
</reference>
<dbReference type="Proteomes" id="UP000193380">
    <property type="component" value="Unassembled WGS sequence"/>
</dbReference>
<proteinExistence type="predicted"/>
<dbReference type="EMBL" id="FR935800">
    <property type="protein sequence ID" value="CDQ98211.1"/>
    <property type="molecule type" value="Genomic_DNA"/>
</dbReference>
<evidence type="ECO:0000313" key="3">
    <source>
        <dbReference type="Proteomes" id="UP000193380"/>
    </source>
</evidence>
<organism evidence="2 3">
    <name type="scientific">Oncorhynchus mykiss</name>
    <name type="common">Rainbow trout</name>
    <name type="synonym">Salmo gairdneri</name>
    <dbReference type="NCBI Taxonomy" id="8022"/>
    <lineage>
        <taxon>Eukaryota</taxon>
        <taxon>Metazoa</taxon>
        <taxon>Chordata</taxon>
        <taxon>Craniata</taxon>
        <taxon>Vertebrata</taxon>
        <taxon>Euteleostomi</taxon>
        <taxon>Actinopterygii</taxon>
        <taxon>Neopterygii</taxon>
        <taxon>Teleostei</taxon>
        <taxon>Protacanthopterygii</taxon>
        <taxon>Salmoniformes</taxon>
        <taxon>Salmonidae</taxon>
        <taxon>Salmoninae</taxon>
        <taxon>Oncorhynchus</taxon>
    </lineage>
</organism>
<feature type="region of interest" description="Disordered" evidence="1">
    <location>
        <begin position="91"/>
        <end position="117"/>
    </location>
</feature>
<evidence type="ECO:0000313" key="2">
    <source>
        <dbReference type="EMBL" id="CDQ98211.1"/>
    </source>
</evidence>
<dbReference type="PaxDb" id="8022-A0A060Z2H6"/>
<name>A0A060Z2H6_ONCMY</name>
<gene>
    <name evidence="2" type="ORF">GSONMT00033672001</name>
</gene>
<feature type="non-terminal residue" evidence="2">
    <location>
        <position position="224"/>
    </location>
</feature>